<keyword evidence="7" id="KW-1005">Bacterial flagellum biogenesis</keyword>
<evidence type="ECO:0000256" key="13">
    <source>
        <dbReference type="NCBIfam" id="TIGR03499"/>
    </source>
</evidence>
<evidence type="ECO:0000256" key="7">
    <source>
        <dbReference type="ARBA" id="ARBA00022795"/>
    </source>
</evidence>
<keyword evidence="4" id="KW-0813">Transport</keyword>
<evidence type="ECO:0000256" key="4">
    <source>
        <dbReference type="ARBA" id="ARBA00022448"/>
    </source>
</evidence>
<evidence type="ECO:0000256" key="10">
    <source>
        <dbReference type="ARBA" id="ARBA00023136"/>
    </source>
</evidence>
<dbReference type="GO" id="GO:0006614">
    <property type="term" value="P:SRP-dependent cotranslational protein targeting to membrane"/>
    <property type="evidence" value="ECO:0007669"/>
    <property type="project" value="UniProtKB-UniRule"/>
</dbReference>
<dbReference type="CDD" id="cd17873">
    <property type="entry name" value="FlhF"/>
    <property type="match status" value="1"/>
</dbReference>
<gene>
    <name evidence="17" type="ordered locus">Clole_2438</name>
</gene>
<keyword evidence="10" id="KW-0472">Membrane</keyword>
<dbReference type="SMART" id="SM00962">
    <property type="entry name" value="SRP54"/>
    <property type="match status" value="1"/>
</dbReference>
<dbReference type="GO" id="GO:0005047">
    <property type="term" value="F:signal recognition particle binding"/>
    <property type="evidence" value="ECO:0007669"/>
    <property type="project" value="TreeGrafter"/>
</dbReference>
<evidence type="ECO:0000256" key="8">
    <source>
        <dbReference type="ARBA" id="ARBA00022927"/>
    </source>
</evidence>
<dbReference type="InterPro" id="IPR027417">
    <property type="entry name" value="P-loop_NTPase"/>
</dbReference>
<dbReference type="PANTHER" id="PTHR43134:SF3">
    <property type="entry name" value="FLAGELLAR BIOSYNTHESIS PROTEIN FLHF"/>
    <property type="match status" value="1"/>
</dbReference>
<dbReference type="Proteomes" id="UP000008467">
    <property type="component" value="Chromosome"/>
</dbReference>
<dbReference type="RefSeq" id="WP_013657437.1">
    <property type="nucleotide sequence ID" value="NC_015275.1"/>
</dbReference>
<keyword evidence="11" id="KW-1006">Bacterial flagellum protein export</keyword>
<evidence type="ECO:0000256" key="11">
    <source>
        <dbReference type="ARBA" id="ARBA00023225"/>
    </source>
</evidence>
<dbReference type="PANTHER" id="PTHR43134">
    <property type="entry name" value="SIGNAL RECOGNITION PARTICLE RECEPTOR SUBUNIT ALPHA"/>
    <property type="match status" value="1"/>
</dbReference>
<evidence type="ECO:0000256" key="6">
    <source>
        <dbReference type="ARBA" id="ARBA00022741"/>
    </source>
</evidence>
<dbReference type="eggNOG" id="COG1419">
    <property type="taxonomic scope" value="Bacteria"/>
</dbReference>
<comment type="subcellular location">
    <subcellularLocation>
        <location evidence="1">Cell membrane</location>
        <topology evidence="1">Peripheral membrane protein</topology>
        <orientation evidence="1">Cytoplasmic side</orientation>
    </subcellularLocation>
</comment>
<keyword evidence="9" id="KW-0342">GTP-binding</keyword>
<dbReference type="Pfam" id="PF00448">
    <property type="entry name" value="SRP54"/>
    <property type="match status" value="1"/>
</dbReference>
<dbReference type="GO" id="GO:0005886">
    <property type="term" value="C:plasma membrane"/>
    <property type="evidence" value="ECO:0007669"/>
    <property type="project" value="UniProtKB-SubCell"/>
</dbReference>
<dbReference type="Gene3D" id="3.40.50.300">
    <property type="entry name" value="P-loop containing nucleotide triphosphate hydrolases"/>
    <property type="match status" value="1"/>
</dbReference>
<dbReference type="EMBL" id="CP002582">
    <property type="protein sequence ID" value="ADZ84144.1"/>
    <property type="molecule type" value="Genomic_DNA"/>
</dbReference>
<dbReference type="STRING" id="642492.Clole_2438"/>
<evidence type="ECO:0000259" key="16">
    <source>
        <dbReference type="SMART" id="SM00962"/>
    </source>
</evidence>
<reference evidence="17 18" key="1">
    <citation type="journal article" date="2011" name="J. Bacteriol.">
        <title>Complete genome sequence of the cellulose-degrading bacterium Cellulosilyticum lentocellum.</title>
        <authorList>
            <consortium name="US DOE Joint Genome Institute"/>
            <person name="Miller D.A."/>
            <person name="Suen G."/>
            <person name="Bruce D."/>
            <person name="Copeland A."/>
            <person name="Cheng J.F."/>
            <person name="Detter C."/>
            <person name="Goodwin L.A."/>
            <person name="Han C.S."/>
            <person name="Hauser L.J."/>
            <person name="Land M.L."/>
            <person name="Lapidus A."/>
            <person name="Lucas S."/>
            <person name="Meincke L."/>
            <person name="Pitluck S."/>
            <person name="Tapia R."/>
            <person name="Teshima H."/>
            <person name="Woyke T."/>
            <person name="Fox B.G."/>
            <person name="Angert E.R."/>
            <person name="Currie C.R."/>
        </authorList>
    </citation>
    <scope>NUCLEOTIDE SEQUENCE [LARGE SCALE GENOMIC DNA]</scope>
    <source>
        <strain evidence="18">ATCC 49066 / DSM 5427 / NCIMB 11756 / RHM5</strain>
    </source>
</reference>
<proteinExistence type="inferred from homology"/>
<keyword evidence="8" id="KW-0653">Protein transport</keyword>
<dbReference type="InterPro" id="IPR003593">
    <property type="entry name" value="AAA+_ATPase"/>
</dbReference>
<dbReference type="InterPro" id="IPR000897">
    <property type="entry name" value="SRP54_GTPase_dom"/>
</dbReference>
<evidence type="ECO:0000256" key="2">
    <source>
        <dbReference type="ARBA" id="ARBA00008531"/>
    </source>
</evidence>
<feature type="domain" description="SRP54-type proteins GTP-binding" evidence="16">
    <location>
        <begin position="184"/>
        <end position="376"/>
    </location>
</feature>
<name>F2JGQ2_CELLD</name>
<dbReference type="GO" id="GO:0005525">
    <property type="term" value="F:GTP binding"/>
    <property type="evidence" value="ECO:0007669"/>
    <property type="project" value="UniProtKB-UniRule"/>
</dbReference>
<dbReference type="HOGENOM" id="CLU_009301_11_4_9"/>
<dbReference type="SMART" id="SM00382">
    <property type="entry name" value="AAA"/>
    <property type="match status" value="1"/>
</dbReference>
<dbReference type="GO" id="GO:0044781">
    <property type="term" value="P:bacterial-type flagellum organization"/>
    <property type="evidence" value="ECO:0007669"/>
    <property type="project" value="UniProtKB-UniRule"/>
</dbReference>
<evidence type="ECO:0000259" key="15">
    <source>
        <dbReference type="SMART" id="SM00382"/>
    </source>
</evidence>
<evidence type="ECO:0000256" key="14">
    <source>
        <dbReference type="SAM" id="Coils"/>
    </source>
</evidence>
<dbReference type="KEGG" id="cle:Clole_2438"/>
<dbReference type="FunFam" id="3.40.50.300:FF:000695">
    <property type="entry name" value="Flagellar biosynthesis regulator FlhF"/>
    <property type="match status" value="1"/>
</dbReference>
<protein>
    <recommendedName>
        <fullName evidence="3 13">Flagellar biosynthesis protein FlhF</fullName>
    </recommendedName>
</protein>
<comment type="function">
    <text evidence="12">Necessary for flagellar biosynthesis. May be involved in translocation of the flagellum.</text>
</comment>
<evidence type="ECO:0000256" key="9">
    <source>
        <dbReference type="ARBA" id="ARBA00023134"/>
    </source>
</evidence>
<accession>F2JGQ2</accession>
<dbReference type="InterPro" id="IPR020006">
    <property type="entry name" value="FlhF"/>
</dbReference>
<evidence type="ECO:0000256" key="5">
    <source>
        <dbReference type="ARBA" id="ARBA00022475"/>
    </source>
</evidence>
<comment type="similarity">
    <text evidence="2">Belongs to the GTP-binding SRP family.</text>
</comment>
<evidence type="ECO:0000256" key="12">
    <source>
        <dbReference type="ARBA" id="ARBA00025337"/>
    </source>
</evidence>
<evidence type="ECO:0000313" key="17">
    <source>
        <dbReference type="EMBL" id="ADZ84144.1"/>
    </source>
</evidence>
<feature type="coiled-coil region" evidence="14">
    <location>
        <begin position="84"/>
        <end position="111"/>
    </location>
</feature>
<dbReference type="SUPFAM" id="SSF52540">
    <property type="entry name" value="P-loop containing nucleoside triphosphate hydrolases"/>
    <property type="match status" value="1"/>
</dbReference>
<evidence type="ECO:0000256" key="1">
    <source>
        <dbReference type="ARBA" id="ARBA00004413"/>
    </source>
</evidence>
<dbReference type="AlphaFoldDB" id="F2JGQ2"/>
<sequence>MRILKLKGKSEEKILKEIEKEYGNQAVILSTQQEEQSGLTKWFKTPKTIITIAVKDEDELEQDKKAIEEIPRGNLVAESNEKLKEESYEVLLGLKDQLNQLQREIGTIKQVQLEDKKDSDNDTLEADNKWLNYLKAKLVQLGLKEEICTQYLEGMSDESPEEMIRKIYSELEKSLREKEEKDLAQIIFFIGSTGVGKTTTLAKLTAKYVLEEHKKVVLFTADTYRIAAVEQLKTYADILGVEIEVIYNEAELPQYIEKWKHMDYILIDTAGRSHKNEEQVKELKALMKNVDKKQVFLVLNASTAAKDVVTIVNTYEKAESEFDLIITKLDETDEIGNVVNIGYYANKPIMYLTNGQNVPADIKIFNKDEYITDLLGRISNE</sequence>
<dbReference type="InterPro" id="IPR047040">
    <property type="entry name" value="FlhF__GTPase_dom"/>
</dbReference>
<dbReference type="NCBIfam" id="TIGR03499">
    <property type="entry name" value="FlhF"/>
    <property type="match status" value="1"/>
</dbReference>
<keyword evidence="6" id="KW-0547">Nucleotide-binding</keyword>
<dbReference type="GO" id="GO:0015031">
    <property type="term" value="P:protein transport"/>
    <property type="evidence" value="ECO:0007669"/>
    <property type="project" value="UniProtKB-KW"/>
</dbReference>
<evidence type="ECO:0000313" key="18">
    <source>
        <dbReference type="Proteomes" id="UP000008467"/>
    </source>
</evidence>
<feature type="domain" description="AAA+ ATPase" evidence="15">
    <location>
        <begin position="183"/>
        <end position="342"/>
    </location>
</feature>
<organism evidence="17 18">
    <name type="scientific">Cellulosilyticum lentocellum (strain ATCC 49066 / DSM 5427 / NCIMB 11756 / RHM5)</name>
    <name type="common">Clostridium lentocellum</name>
    <dbReference type="NCBI Taxonomy" id="642492"/>
    <lineage>
        <taxon>Bacteria</taxon>
        <taxon>Bacillati</taxon>
        <taxon>Bacillota</taxon>
        <taxon>Clostridia</taxon>
        <taxon>Lachnospirales</taxon>
        <taxon>Cellulosilyticaceae</taxon>
        <taxon>Cellulosilyticum</taxon>
    </lineage>
</organism>
<evidence type="ECO:0000256" key="3">
    <source>
        <dbReference type="ARBA" id="ARBA00014919"/>
    </source>
</evidence>
<keyword evidence="18" id="KW-1185">Reference proteome</keyword>
<dbReference type="GO" id="GO:0003924">
    <property type="term" value="F:GTPase activity"/>
    <property type="evidence" value="ECO:0007669"/>
    <property type="project" value="UniProtKB-UniRule"/>
</dbReference>
<keyword evidence="14" id="KW-0175">Coiled coil</keyword>
<keyword evidence="5" id="KW-1003">Cell membrane</keyword>
<dbReference type="Gene3D" id="1.20.120.1380">
    <property type="entry name" value="Flagellar FlhF biosynthesis protein, N domain"/>
    <property type="match status" value="1"/>
</dbReference>